<sequence length="194" mass="22690">MSSVVPRFVRSARKPIFRRNPRIYPPTKGKMLRVRQPTPIDPVEDNLLKKWWSDYKLQTVAIGHLLRSTFALKSPDSLPEIVVEQAFDPPLVLINDAWNCETKKLREEYFVSHFSEKIMETLTKRQEYDDREKARVEELKRKFLSMLDGSDRMVTIDNIDSRLDEVMHSQPLDFNYAVDSSGRPVKHQKPSTDS</sequence>
<gene>
    <name evidence="9" type="primary">RT26</name>
    <name evidence="9" type="ORF">TR134264</name>
</gene>
<reference evidence="9" key="1">
    <citation type="submission" date="2016-01" db="EMBL/GenBank/DDBJ databases">
        <title>Reference transcriptome for the parasite Schistocephalus solidus: insights into the molecular evolution of parasitism.</title>
        <authorList>
            <person name="Hebert F.O."/>
            <person name="Grambauer S."/>
            <person name="Barber I."/>
            <person name="Landry C.R."/>
            <person name="Aubin-Horth N."/>
        </authorList>
    </citation>
    <scope>NUCLEOTIDE SEQUENCE</scope>
</reference>
<dbReference type="AlphaFoldDB" id="A0A0X3Q0L5"/>
<evidence type="ECO:0000256" key="5">
    <source>
        <dbReference type="ARBA" id="ARBA00023128"/>
    </source>
</evidence>
<dbReference type="InterPro" id="IPR026140">
    <property type="entry name" value="Ribosomal_mS26"/>
</dbReference>
<evidence type="ECO:0000256" key="4">
    <source>
        <dbReference type="ARBA" id="ARBA00022980"/>
    </source>
</evidence>
<comment type="similarity">
    <text evidence="2">Belongs to the mitochondrion-specific ribosomal protein mS26 family.</text>
</comment>
<dbReference type="GO" id="GO:0005763">
    <property type="term" value="C:mitochondrial small ribosomal subunit"/>
    <property type="evidence" value="ECO:0007669"/>
    <property type="project" value="InterPro"/>
</dbReference>
<evidence type="ECO:0000256" key="7">
    <source>
        <dbReference type="ARBA" id="ARBA00035138"/>
    </source>
</evidence>
<proteinExistence type="inferred from homology"/>
<evidence type="ECO:0000256" key="8">
    <source>
        <dbReference type="ARBA" id="ARBA00035344"/>
    </source>
</evidence>
<protein>
    <recommendedName>
        <fullName evidence="7">Small ribosomal subunit protein mS26</fullName>
    </recommendedName>
    <alternativeName>
        <fullName evidence="8">28S ribosomal protein S26, mitochondrial</fullName>
    </alternativeName>
</protein>
<evidence type="ECO:0000313" key="9">
    <source>
        <dbReference type="EMBL" id="JAP56980.1"/>
    </source>
</evidence>
<keyword evidence="6" id="KW-0687">Ribonucleoprotein</keyword>
<dbReference type="EMBL" id="GEEE01006245">
    <property type="protein sequence ID" value="JAP56980.1"/>
    <property type="molecule type" value="Transcribed_RNA"/>
</dbReference>
<name>A0A0X3Q0L5_SCHSO</name>
<evidence type="ECO:0000256" key="2">
    <source>
        <dbReference type="ARBA" id="ARBA00009672"/>
    </source>
</evidence>
<keyword evidence="4 9" id="KW-0689">Ribosomal protein</keyword>
<organism evidence="9">
    <name type="scientific">Schistocephalus solidus</name>
    <name type="common">Tapeworm</name>
    <dbReference type="NCBI Taxonomy" id="70667"/>
    <lineage>
        <taxon>Eukaryota</taxon>
        <taxon>Metazoa</taxon>
        <taxon>Spiralia</taxon>
        <taxon>Lophotrochozoa</taxon>
        <taxon>Platyhelminthes</taxon>
        <taxon>Cestoda</taxon>
        <taxon>Eucestoda</taxon>
        <taxon>Diphyllobothriidea</taxon>
        <taxon>Diphyllobothriidae</taxon>
        <taxon>Schistocephalus</taxon>
    </lineage>
</organism>
<accession>A0A0X3Q0L5</accession>
<comment type="subcellular location">
    <subcellularLocation>
        <location evidence="1">Mitochondrion</location>
    </subcellularLocation>
</comment>
<dbReference type="Pfam" id="PF14943">
    <property type="entry name" value="MRP-S26"/>
    <property type="match status" value="1"/>
</dbReference>
<evidence type="ECO:0000256" key="1">
    <source>
        <dbReference type="ARBA" id="ARBA00004173"/>
    </source>
</evidence>
<keyword evidence="3" id="KW-0809">Transit peptide</keyword>
<evidence type="ECO:0000256" key="3">
    <source>
        <dbReference type="ARBA" id="ARBA00022946"/>
    </source>
</evidence>
<dbReference type="PANTHER" id="PTHR21035">
    <property type="entry name" value="28S RIBOSOMAL PROTEIN S26, MITOCHONDRIAL"/>
    <property type="match status" value="1"/>
</dbReference>
<evidence type="ECO:0000256" key="6">
    <source>
        <dbReference type="ARBA" id="ARBA00023274"/>
    </source>
</evidence>
<dbReference type="PANTHER" id="PTHR21035:SF2">
    <property type="entry name" value="SMALL RIBOSOMAL SUBUNIT PROTEIN MS26"/>
    <property type="match status" value="1"/>
</dbReference>
<keyword evidence="5" id="KW-0496">Mitochondrion</keyword>